<organism evidence="1 2">
    <name type="scientific">Bifidobacterium samirii</name>
    <dbReference type="NCBI Taxonomy" id="2306974"/>
    <lineage>
        <taxon>Bacteria</taxon>
        <taxon>Bacillati</taxon>
        <taxon>Actinomycetota</taxon>
        <taxon>Actinomycetes</taxon>
        <taxon>Bifidobacteriales</taxon>
        <taxon>Bifidobacteriaceae</taxon>
        <taxon>Bifidobacterium</taxon>
    </lineage>
</organism>
<gene>
    <name evidence="1" type="ORF">D2E24_1215</name>
</gene>
<sequence>MYTVRRTARDQYPIANPEHTDHTDNRFYVCVSHPDAFRHWTGIPRTASWKDEYILPGGCYYVPSSRSSLREFSKDGYWIVKYAASIHWIDSPQTADSFRDCGKLAKTEYDQVQRMWKYHQPDERQEQEKKSEYD</sequence>
<comment type="caution">
    <text evidence="1">The sequence shown here is derived from an EMBL/GenBank/DDBJ whole genome shotgun (WGS) entry which is preliminary data.</text>
</comment>
<keyword evidence="2" id="KW-1185">Reference proteome</keyword>
<name>A0A430FTT3_9BIFI</name>
<protein>
    <submittedName>
        <fullName evidence="1">Uncharacterized protein</fullName>
    </submittedName>
</protein>
<evidence type="ECO:0000313" key="1">
    <source>
        <dbReference type="EMBL" id="RSX56226.1"/>
    </source>
</evidence>
<proteinExistence type="predicted"/>
<evidence type="ECO:0000313" key="2">
    <source>
        <dbReference type="Proteomes" id="UP000287470"/>
    </source>
</evidence>
<dbReference type="EMBL" id="QXGK01000011">
    <property type="protein sequence ID" value="RSX56226.1"/>
    <property type="molecule type" value="Genomic_DNA"/>
</dbReference>
<dbReference type="Proteomes" id="UP000287470">
    <property type="component" value="Unassembled WGS sequence"/>
</dbReference>
<accession>A0A430FTT3</accession>
<reference evidence="1 2" key="1">
    <citation type="submission" date="2018-09" db="EMBL/GenBank/DDBJ databases">
        <title>Characterization of the phylogenetic diversity of five novel species belonging to the genus Bifidobacterium.</title>
        <authorList>
            <person name="Lugli G.A."/>
            <person name="Duranti S."/>
            <person name="Milani C."/>
        </authorList>
    </citation>
    <scope>NUCLEOTIDE SEQUENCE [LARGE SCALE GENOMIC DNA]</scope>
    <source>
        <strain evidence="1 2">2033B</strain>
    </source>
</reference>
<dbReference type="AlphaFoldDB" id="A0A430FTT3"/>